<dbReference type="GO" id="GO:0003899">
    <property type="term" value="F:DNA-directed RNA polymerase activity"/>
    <property type="evidence" value="ECO:0007669"/>
    <property type="project" value="UniProtKB-EC"/>
</dbReference>
<dbReference type="PANTHER" id="PTHR20856">
    <property type="entry name" value="DNA-DIRECTED RNA POLYMERASE I SUBUNIT 2"/>
    <property type="match status" value="1"/>
</dbReference>
<dbReference type="Gene3D" id="3.90.1100.10">
    <property type="match status" value="1"/>
</dbReference>
<dbReference type="GO" id="GO:0006351">
    <property type="term" value="P:DNA-templated transcription"/>
    <property type="evidence" value="ECO:0007669"/>
    <property type="project" value="InterPro"/>
</dbReference>
<dbReference type="SUPFAM" id="SSF64484">
    <property type="entry name" value="beta and beta-prime subunits of DNA dependent RNA-polymerase"/>
    <property type="match status" value="1"/>
</dbReference>
<name>A0A7C9DGU3_OPUST</name>
<dbReference type="Pfam" id="PF04563">
    <property type="entry name" value="RNA_pol_Rpb2_1"/>
    <property type="match status" value="1"/>
</dbReference>
<feature type="domain" description="RNA polymerase beta subunit protrusion" evidence="7">
    <location>
        <begin position="44"/>
        <end position="186"/>
    </location>
</feature>
<evidence type="ECO:0000256" key="2">
    <source>
        <dbReference type="ARBA" id="ARBA00012418"/>
    </source>
</evidence>
<evidence type="ECO:0000259" key="7">
    <source>
        <dbReference type="Pfam" id="PF04563"/>
    </source>
</evidence>
<protein>
    <recommendedName>
        <fullName evidence="2">DNA-directed RNA polymerase</fullName>
        <ecNumber evidence="2">2.7.7.6</ecNumber>
    </recommendedName>
</protein>
<keyword evidence="3 8" id="KW-0240">DNA-directed RNA polymerase</keyword>
<evidence type="ECO:0000256" key="4">
    <source>
        <dbReference type="ARBA" id="ARBA00022679"/>
    </source>
</evidence>
<reference evidence="8" key="1">
    <citation type="journal article" date="2013" name="J. Plant Res.">
        <title>Effect of fungi and light on seed germination of three Opuntia species from semiarid lands of central Mexico.</title>
        <authorList>
            <person name="Delgado-Sanchez P."/>
            <person name="Jimenez-Bremont J.F."/>
            <person name="Guerrero-Gonzalez Mde L."/>
            <person name="Flores J."/>
        </authorList>
    </citation>
    <scope>NUCLEOTIDE SEQUENCE</scope>
    <source>
        <tissue evidence="8">Cladode</tissue>
    </source>
</reference>
<dbReference type="GO" id="GO:0032549">
    <property type="term" value="F:ribonucleoside binding"/>
    <property type="evidence" value="ECO:0007669"/>
    <property type="project" value="InterPro"/>
</dbReference>
<keyword evidence="4 8" id="KW-0808">Transferase</keyword>
<dbReference type="FunFam" id="3.90.1100.10:FF:000014">
    <property type="entry name" value="DNA-directed RNA polymerase subunit beta"/>
    <property type="match status" value="1"/>
</dbReference>
<comment type="similarity">
    <text evidence="1">Belongs to the RNA polymerase beta chain family.</text>
</comment>
<dbReference type="EMBL" id="GISG01130456">
    <property type="protein sequence ID" value="MBA4642940.1"/>
    <property type="molecule type" value="Transcribed_RNA"/>
</dbReference>
<dbReference type="EC" id="2.7.7.6" evidence="2"/>
<evidence type="ECO:0000256" key="6">
    <source>
        <dbReference type="ARBA" id="ARBA00023163"/>
    </source>
</evidence>
<dbReference type="GO" id="GO:0000428">
    <property type="term" value="C:DNA-directed RNA polymerase complex"/>
    <property type="evidence" value="ECO:0007669"/>
    <property type="project" value="UniProtKB-KW"/>
</dbReference>
<evidence type="ECO:0000256" key="3">
    <source>
        <dbReference type="ARBA" id="ARBA00022478"/>
    </source>
</evidence>
<evidence type="ECO:0000313" key="8">
    <source>
        <dbReference type="EMBL" id="MBA4642940.1"/>
    </source>
</evidence>
<dbReference type="InterPro" id="IPR007644">
    <property type="entry name" value="RNA_pol_bsu_protrusion"/>
</dbReference>
<keyword evidence="5 8" id="KW-0548">Nucleotidyltransferase</keyword>
<keyword evidence="6" id="KW-0804">Transcription</keyword>
<evidence type="ECO:0000256" key="5">
    <source>
        <dbReference type="ARBA" id="ARBA00022695"/>
    </source>
</evidence>
<accession>A0A7C9DGU3</accession>
<dbReference type="InterPro" id="IPR015712">
    <property type="entry name" value="DNA-dir_RNA_pol_su2"/>
</dbReference>
<organism evidence="8">
    <name type="scientific">Opuntia streptacantha</name>
    <name type="common">Prickly pear cactus</name>
    <name type="synonym">Opuntia cardona</name>
    <dbReference type="NCBI Taxonomy" id="393608"/>
    <lineage>
        <taxon>Eukaryota</taxon>
        <taxon>Viridiplantae</taxon>
        <taxon>Streptophyta</taxon>
        <taxon>Embryophyta</taxon>
        <taxon>Tracheophyta</taxon>
        <taxon>Spermatophyta</taxon>
        <taxon>Magnoliopsida</taxon>
        <taxon>eudicotyledons</taxon>
        <taxon>Gunneridae</taxon>
        <taxon>Pentapetalae</taxon>
        <taxon>Caryophyllales</taxon>
        <taxon>Cactineae</taxon>
        <taxon>Cactaceae</taxon>
        <taxon>Opuntioideae</taxon>
        <taxon>Opuntia</taxon>
    </lineage>
</organism>
<sequence length="206" mass="23393">MGLERDHLPTADQTHELNKQFLSAPIKSAVDKFKLIPEFLKVRGLVKEHLDSYNYFVNVGMKKIVRVNSEIRSLIEPEVYLRFKDVKIGEPSIVLDGVAEKITPHSCRLSDMTYAAPIEAHIEYITGSRGEKEIREKKDVIIGRMPVMLRSRCCVLSGKDETELAKLGECPLDPGGYFVVKGTEKVSMLFFYLVVLRLLCEMTPTF</sequence>
<proteinExistence type="inferred from homology"/>
<evidence type="ECO:0000256" key="1">
    <source>
        <dbReference type="ARBA" id="ARBA00006835"/>
    </source>
</evidence>
<reference evidence="8" key="2">
    <citation type="submission" date="2020-07" db="EMBL/GenBank/DDBJ databases">
        <authorList>
            <person name="Vera ALvarez R."/>
            <person name="Arias-Moreno D.M."/>
            <person name="Jimenez-Jacinto V."/>
            <person name="Jimenez-Bremont J.F."/>
            <person name="Swaminathan K."/>
            <person name="Moose S.P."/>
            <person name="Guerrero-Gonzalez M.L."/>
            <person name="Marino-Ramirez L."/>
            <person name="Landsman D."/>
            <person name="Rodriguez-Kessler M."/>
            <person name="Delgado-Sanchez P."/>
        </authorList>
    </citation>
    <scope>NUCLEOTIDE SEQUENCE</scope>
    <source>
        <tissue evidence="8">Cladode</tissue>
    </source>
</reference>
<dbReference type="AlphaFoldDB" id="A0A7C9DGU3"/>
<dbReference type="GO" id="GO:0003677">
    <property type="term" value="F:DNA binding"/>
    <property type="evidence" value="ECO:0007669"/>
    <property type="project" value="InterPro"/>
</dbReference>